<comment type="caution">
    <text evidence="3">The sequence shown here is derived from an EMBL/GenBank/DDBJ whole genome shotgun (WGS) entry which is preliminary data.</text>
</comment>
<dbReference type="GO" id="GO:0009307">
    <property type="term" value="P:DNA restriction-modification system"/>
    <property type="evidence" value="ECO:0007669"/>
    <property type="project" value="UniProtKB-KW"/>
</dbReference>
<keyword evidence="2" id="KW-0238">DNA-binding</keyword>
<reference evidence="3" key="1">
    <citation type="journal article" date="2021" name="PeerJ">
        <title>Extensive microbial diversity within the chicken gut microbiome revealed by metagenomics and culture.</title>
        <authorList>
            <person name="Gilroy R."/>
            <person name="Ravi A."/>
            <person name="Getino M."/>
            <person name="Pursley I."/>
            <person name="Horton D.L."/>
            <person name="Alikhan N.F."/>
            <person name="Baker D."/>
            <person name="Gharbi K."/>
            <person name="Hall N."/>
            <person name="Watson M."/>
            <person name="Adriaenssens E.M."/>
            <person name="Foster-Nyarko E."/>
            <person name="Jarju S."/>
            <person name="Secka A."/>
            <person name="Antonio M."/>
            <person name="Oren A."/>
            <person name="Chaudhuri R.R."/>
            <person name="La Ragione R."/>
            <person name="Hildebrand F."/>
            <person name="Pallen M.J."/>
        </authorList>
    </citation>
    <scope>NUCLEOTIDE SEQUENCE</scope>
    <source>
        <strain evidence="3">ChiSjej1B19-5720</strain>
    </source>
</reference>
<evidence type="ECO:0000313" key="3">
    <source>
        <dbReference type="EMBL" id="HJB27775.1"/>
    </source>
</evidence>
<proteinExistence type="predicted"/>
<gene>
    <name evidence="3" type="ORF">IAA06_03150</name>
</gene>
<reference evidence="3" key="2">
    <citation type="submission" date="2021-04" db="EMBL/GenBank/DDBJ databases">
        <authorList>
            <person name="Gilroy R."/>
        </authorList>
    </citation>
    <scope>NUCLEOTIDE SEQUENCE</scope>
    <source>
        <strain evidence="3">ChiSjej1B19-5720</strain>
    </source>
</reference>
<accession>A0A9D2LQM1</accession>
<protein>
    <recommendedName>
        <fullName evidence="5">Restriction endonuclease subunit S</fullName>
    </recommendedName>
</protein>
<dbReference type="Proteomes" id="UP000823842">
    <property type="component" value="Unassembled WGS sequence"/>
</dbReference>
<evidence type="ECO:0000313" key="4">
    <source>
        <dbReference type="Proteomes" id="UP000823842"/>
    </source>
</evidence>
<evidence type="ECO:0000256" key="1">
    <source>
        <dbReference type="ARBA" id="ARBA00022747"/>
    </source>
</evidence>
<dbReference type="EMBL" id="DWYZ01000070">
    <property type="protein sequence ID" value="HJB27775.1"/>
    <property type="molecule type" value="Genomic_DNA"/>
</dbReference>
<dbReference type="Gene3D" id="3.90.220.20">
    <property type="entry name" value="DNA methylase specificity domains"/>
    <property type="match status" value="1"/>
</dbReference>
<dbReference type="SUPFAM" id="SSF116734">
    <property type="entry name" value="DNA methylase specificity domain"/>
    <property type="match status" value="2"/>
</dbReference>
<dbReference type="AlphaFoldDB" id="A0A9D2LQM1"/>
<organism evidence="3 4">
    <name type="scientific">Candidatus Blautia faecavium</name>
    <dbReference type="NCBI Taxonomy" id="2838487"/>
    <lineage>
        <taxon>Bacteria</taxon>
        <taxon>Bacillati</taxon>
        <taxon>Bacillota</taxon>
        <taxon>Clostridia</taxon>
        <taxon>Lachnospirales</taxon>
        <taxon>Lachnospiraceae</taxon>
        <taxon>Blautia</taxon>
    </lineage>
</organism>
<name>A0A9D2LQM1_9FIRM</name>
<keyword evidence="1" id="KW-0680">Restriction system</keyword>
<evidence type="ECO:0008006" key="5">
    <source>
        <dbReference type="Google" id="ProtNLM"/>
    </source>
</evidence>
<sequence length="331" mass="37234">MEVIPFYKAAEVMSGRHMGSCAYYGVRYIRIRDVLPYSMLKKEAIVSPAGEWNRLSDGDILIPRSGSNPSPYLYREETGPAAFASFFYRIRASSPFTPQFIYFQIRSSRFGKYWSMGLQGRNVTLSWIKEYPCLTSPGIGIQPLWLAELSIRTQLELLSLLEDRWKNSLRIYYIEGADRTLGDLCENISGVCPEHKGDTPVIGPHGICGYTQSPGSQVPMVGVHKTAPIKVIYIPKGSVGSKKLFCLRPFKGEDYRDIYRILCASELEKILTPGTTQHLSLKPLLKIPCRVPPANGSLSCMEKEIQSAKKLLALCQKRLQQLIDIAFPDEL</sequence>
<evidence type="ECO:0000256" key="2">
    <source>
        <dbReference type="ARBA" id="ARBA00023125"/>
    </source>
</evidence>
<dbReference type="InterPro" id="IPR044946">
    <property type="entry name" value="Restrct_endonuc_typeI_TRD_sf"/>
</dbReference>
<dbReference type="GO" id="GO:0003677">
    <property type="term" value="F:DNA binding"/>
    <property type="evidence" value="ECO:0007669"/>
    <property type="project" value="UniProtKB-KW"/>
</dbReference>